<reference key="1">
    <citation type="submission" date="2009-08" db="EMBL/GenBank/DDBJ databases">
        <title>The genome sequence of Spirochaeta thermophila DSM6192.</title>
        <authorList>
            <person name="Angelov A."/>
            <person name="Mientus M."/>
            <person name="Wittenberg S."/>
            <person name="Lehmann R."/>
            <person name="Liesegang H."/>
            <person name="Daniel R."/>
            <person name="Liebl W."/>
        </authorList>
    </citation>
    <scope>NUCLEOTIDE SEQUENCE</scope>
    <source>
        <strain>DSM 6192</strain>
    </source>
</reference>
<dbReference type="KEGG" id="sta:STHERM_c20180"/>
<evidence type="ECO:0000313" key="1">
    <source>
        <dbReference type="EMBL" id="ADN02953.1"/>
    </source>
</evidence>
<accession>E0RQH7</accession>
<dbReference type="Proteomes" id="UP000001296">
    <property type="component" value="Chromosome"/>
</dbReference>
<reference evidence="1 2" key="2">
    <citation type="journal article" date="2010" name="J. Bacteriol.">
        <title>Genome sequence of the polysaccharide-degrading, thermophilic anaerobe Spirochaeta thermophila DSM 6192.</title>
        <authorList>
            <person name="Angelov A."/>
            <person name="Liebl S."/>
            <person name="Ballschmiter M."/>
            <person name="Bomeke M."/>
            <person name="Lehmann R."/>
            <person name="Liesegang H."/>
            <person name="Daniel R."/>
            <person name="Liebl W."/>
        </authorList>
    </citation>
    <scope>NUCLEOTIDE SEQUENCE [LARGE SCALE GENOMIC DNA]</scope>
    <source>
        <strain evidence="2">ATCC 49972 / DSM 6192 / RI 19.B1</strain>
    </source>
</reference>
<dbReference type="EMBL" id="CP001698">
    <property type="protein sequence ID" value="ADN02953.1"/>
    <property type="molecule type" value="Genomic_DNA"/>
</dbReference>
<protein>
    <submittedName>
        <fullName evidence="1">Uncharacterized protein</fullName>
    </submittedName>
</protein>
<proteinExistence type="predicted"/>
<dbReference type="AlphaFoldDB" id="E0RQH7"/>
<gene>
    <name evidence="1" type="ordered locus">STHERM_c20180</name>
</gene>
<organism evidence="1 2">
    <name type="scientific">Winmispira thermophila (strain ATCC 49972 / DSM 6192 / RI 19.B1)</name>
    <name type="common">Spirochaeta thermophila</name>
    <dbReference type="NCBI Taxonomy" id="665571"/>
    <lineage>
        <taxon>Bacteria</taxon>
        <taxon>Pseudomonadati</taxon>
        <taxon>Spirochaetota</taxon>
        <taxon>Spirochaetia</taxon>
        <taxon>Winmispirales</taxon>
        <taxon>Winmispiraceae</taxon>
        <taxon>Winmispira</taxon>
    </lineage>
</organism>
<dbReference type="HOGENOM" id="CLU_1561921_0_0_12"/>
<evidence type="ECO:0000313" key="2">
    <source>
        <dbReference type="Proteomes" id="UP000001296"/>
    </source>
</evidence>
<dbReference type="PaxDb" id="665571-STHERM_c20180"/>
<sequence length="171" mass="19224">MGGVFRQGASYFSNFHKGRNLGLDEVVLIKQSIEGEELDRRQFSPVQSVDSLWKDGADGTIRNQSYEHPVFGTVQGNTIVSDVWWRLGYNKIENFKGTGMTFESVGILHDAVVMDGDIIAWSGYDDEEDAAWNFHTAYYTDRRTEVWSGSDGCIMPPPDVLQAIKGTVYDE</sequence>
<dbReference type="RefSeq" id="WP_013314792.1">
    <property type="nucleotide sequence ID" value="NC_014484.1"/>
</dbReference>
<name>E0RQH7_WINT6</name>